<comment type="caution">
    <text evidence="2">The sequence shown here is derived from an EMBL/GenBank/DDBJ whole genome shotgun (WGS) entry which is preliminary data.</text>
</comment>
<evidence type="ECO:0000313" key="3">
    <source>
        <dbReference type="Proteomes" id="UP001257277"/>
    </source>
</evidence>
<dbReference type="RefSeq" id="WP_349242277.1">
    <property type="nucleotide sequence ID" value="NZ_JAVTTO010000004.1"/>
</dbReference>
<gene>
    <name evidence="2" type="ORF">RQM59_11580</name>
</gene>
<dbReference type="EMBL" id="JAVTTO010000004">
    <property type="protein sequence ID" value="MDT7833026.1"/>
    <property type="molecule type" value="Genomic_DNA"/>
</dbReference>
<feature type="chain" id="PRO_5045332361" description="DinB family protein" evidence="1">
    <location>
        <begin position="20"/>
        <end position="192"/>
    </location>
</feature>
<dbReference type="Gene3D" id="1.20.120.450">
    <property type="entry name" value="dinb family like domain"/>
    <property type="match status" value="1"/>
</dbReference>
<feature type="signal peptide" evidence="1">
    <location>
        <begin position="1"/>
        <end position="19"/>
    </location>
</feature>
<proteinExistence type="predicted"/>
<protein>
    <recommendedName>
        <fullName evidence="4">DinB family protein</fullName>
    </recommendedName>
</protein>
<evidence type="ECO:0000313" key="2">
    <source>
        <dbReference type="EMBL" id="MDT7833026.1"/>
    </source>
</evidence>
<reference evidence="2 3" key="1">
    <citation type="submission" date="2023-09" db="EMBL/GenBank/DDBJ databases">
        <title>Novel taxa isolated from Blanes Bay.</title>
        <authorList>
            <person name="Rey-Velasco X."/>
            <person name="Lucena T."/>
        </authorList>
    </citation>
    <scope>NUCLEOTIDE SEQUENCE [LARGE SCALE GENOMIC DNA]</scope>
    <source>
        <strain evidence="2 3">S356</strain>
    </source>
</reference>
<accession>A0ABU3LI85</accession>
<sequence>MKSIFTLVLVLSISLQMNAQDEQDHYYKIPDAPKEYNAGTVVSRMIDGLGFRYYWATYQLRAEDLSYKPSKEARTAEETIDHILGLSQVVLNSALKVPNEKPQPKMTYAEKRKKTLENIRKASAIFKKSKDLSEYKIVFKRGDKTSEYPFWNQINGPISDALWHVGQVVSFRRASGNPFPKGVSVLRGTKRD</sequence>
<dbReference type="Proteomes" id="UP001257277">
    <property type="component" value="Unassembled WGS sequence"/>
</dbReference>
<keyword evidence="3" id="KW-1185">Reference proteome</keyword>
<dbReference type="SUPFAM" id="SSF109854">
    <property type="entry name" value="DinB/YfiT-like putative metalloenzymes"/>
    <property type="match status" value="1"/>
</dbReference>
<name>A0ABU3LI85_9FLAO</name>
<organism evidence="2 3">
    <name type="scientific">Asprobacillus argus</name>
    <dbReference type="NCBI Taxonomy" id="3076534"/>
    <lineage>
        <taxon>Bacteria</taxon>
        <taxon>Pseudomonadati</taxon>
        <taxon>Bacteroidota</taxon>
        <taxon>Flavobacteriia</taxon>
        <taxon>Flavobacteriales</taxon>
        <taxon>Flavobacteriaceae</taxon>
        <taxon>Asprobacillus</taxon>
    </lineage>
</organism>
<keyword evidence="1" id="KW-0732">Signal</keyword>
<dbReference type="InterPro" id="IPR034660">
    <property type="entry name" value="DinB/YfiT-like"/>
</dbReference>
<evidence type="ECO:0000256" key="1">
    <source>
        <dbReference type="SAM" id="SignalP"/>
    </source>
</evidence>
<evidence type="ECO:0008006" key="4">
    <source>
        <dbReference type="Google" id="ProtNLM"/>
    </source>
</evidence>